<dbReference type="PANTHER" id="PTHR21600">
    <property type="entry name" value="MITOCHONDRIAL RNA PSEUDOURIDINE SYNTHASE"/>
    <property type="match status" value="1"/>
</dbReference>
<dbReference type="InterPro" id="IPR006225">
    <property type="entry name" value="PsdUridine_synth_RluC/D"/>
</dbReference>
<dbReference type="Proteomes" id="UP000002432">
    <property type="component" value="Chromosome"/>
</dbReference>
<dbReference type="CDD" id="cd00165">
    <property type="entry name" value="S4"/>
    <property type="match status" value="1"/>
</dbReference>
<dbReference type="InterPro" id="IPR050188">
    <property type="entry name" value="RluA_PseudoU_synthase"/>
</dbReference>
<dbReference type="EC" id="5.4.99.-" evidence="5"/>
<feature type="active site" evidence="3">
    <location>
        <position position="145"/>
    </location>
</feature>
<dbReference type="Gene3D" id="3.10.290.10">
    <property type="entry name" value="RNA-binding S4 domain"/>
    <property type="match status" value="1"/>
</dbReference>
<dbReference type="InterPro" id="IPR002942">
    <property type="entry name" value="S4_RNA-bd"/>
</dbReference>
<dbReference type="GO" id="GO:0120159">
    <property type="term" value="F:rRNA pseudouridine synthase activity"/>
    <property type="evidence" value="ECO:0007669"/>
    <property type="project" value="UniProtKB-ARBA"/>
</dbReference>
<evidence type="ECO:0000256" key="5">
    <source>
        <dbReference type="RuleBase" id="RU362028"/>
    </source>
</evidence>
<dbReference type="EMBL" id="CP000360">
    <property type="protein sequence ID" value="ABF42346.1"/>
    <property type="molecule type" value="Genomic_DNA"/>
</dbReference>
<comment type="catalytic activity">
    <reaction evidence="5">
        <text>a uridine in RNA = a pseudouridine in RNA</text>
        <dbReference type="Rhea" id="RHEA:48348"/>
        <dbReference type="Rhea" id="RHEA-COMP:12068"/>
        <dbReference type="Rhea" id="RHEA-COMP:12069"/>
        <dbReference type="ChEBI" id="CHEBI:65314"/>
        <dbReference type="ChEBI" id="CHEBI:65315"/>
    </reaction>
</comment>
<dbReference type="Pfam" id="PF01479">
    <property type="entry name" value="S4"/>
    <property type="match status" value="1"/>
</dbReference>
<dbReference type="STRING" id="204669.Acid345_3345"/>
<dbReference type="InterPro" id="IPR020103">
    <property type="entry name" value="PsdUridine_synth_cat_dom_sf"/>
</dbReference>
<dbReference type="AlphaFoldDB" id="Q1ILA4"/>
<dbReference type="InterPro" id="IPR006145">
    <property type="entry name" value="PsdUridine_synth_RsuA/RluA"/>
</dbReference>
<dbReference type="PROSITE" id="PS01129">
    <property type="entry name" value="PSI_RLU"/>
    <property type="match status" value="1"/>
</dbReference>
<dbReference type="EnsemblBacteria" id="ABF42346">
    <property type="protein sequence ID" value="ABF42346"/>
    <property type="gene ID" value="Acid345_3345"/>
</dbReference>
<comment type="similarity">
    <text evidence="1 5">Belongs to the pseudouridine synthase RluA family.</text>
</comment>
<dbReference type="eggNOG" id="COG0564">
    <property type="taxonomic scope" value="Bacteria"/>
</dbReference>
<feature type="domain" description="RNA-binding S4" evidence="6">
    <location>
        <begin position="16"/>
        <end position="77"/>
    </location>
</feature>
<keyword evidence="8" id="KW-1185">Reference proteome</keyword>
<protein>
    <recommendedName>
        <fullName evidence="5">Pseudouridine synthase</fullName>
        <ecNumber evidence="5">5.4.99.-</ecNumber>
    </recommendedName>
</protein>
<dbReference type="GO" id="GO:0000455">
    <property type="term" value="P:enzyme-directed rRNA pseudouridine synthesis"/>
    <property type="evidence" value="ECO:0007669"/>
    <property type="project" value="UniProtKB-ARBA"/>
</dbReference>
<reference evidence="7 8" key="1">
    <citation type="journal article" date="2009" name="Appl. Environ. Microbiol.">
        <title>Three genomes from the phylum Acidobacteria provide insight into the lifestyles of these microorganisms in soils.</title>
        <authorList>
            <person name="Ward N.L."/>
            <person name="Challacombe J.F."/>
            <person name="Janssen P.H."/>
            <person name="Henrissat B."/>
            <person name="Coutinho P.M."/>
            <person name="Wu M."/>
            <person name="Xie G."/>
            <person name="Haft D.H."/>
            <person name="Sait M."/>
            <person name="Badger J."/>
            <person name="Barabote R.D."/>
            <person name="Bradley B."/>
            <person name="Brettin T.S."/>
            <person name="Brinkac L.M."/>
            <person name="Bruce D."/>
            <person name="Creasy T."/>
            <person name="Daugherty S.C."/>
            <person name="Davidsen T.M."/>
            <person name="DeBoy R.T."/>
            <person name="Detter J.C."/>
            <person name="Dodson R.J."/>
            <person name="Durkin A.S."/>
            <person name="Ganapathy A."/>
            <person name="Gwinn-Giglio M."/>
            <person name="Han C.S."/>
            <person name="Khouri H."/>
            <person name="Kiss H."/>
            <person name="Kothari S.P."/>
            <person name="Madupu R."/>
            <person name="Nelson K.E."/>
            <person name="Nelson W.C."/>
            <person name="Paulsen I."/>
            <person name="Penn K."/>
            <person name="Ren Q."/>
            <person name="Rosovitz M.J."/>
            <person name="Selengut J.D."/>
            <person name="Shrivastava S."/>
            <person name="Sullivan S.A."/>
            <person name="Tapia R."/>
            <person name="Thompson L.S."/>
            <person name="Watkins K.L."/>
            <person name="Yang Q."/>
            <person name="Yu C."/>
            <person name="Zafar N."/>
            <person name="Zhou L."/>
            <person name="Kuske C.R."/>
        </authorList>
    </citation>
    <scope>NUCLEOTIDE SEQUENCE [LARGE SCALE GENOMIC DNA]</scope>
    <source>
        <strain evidence="7 8">Ellin345</strain>
    </source>
</reference>
<gene>
    <name evidence="7" type="ordered locus">Acid345_3345</name>
</gene>
<evidence type="ECO:0000256" key="2">
    <source>
        <dbReference type="ARBA" id="ARBA00023235"/>
    </source>
</evidence>
<sequence>MDGAQHIQVSADDANIRLDQYLVSHLPDVSRARVQALIDDEKILVDGKSSKPSYKLRGSEVIDVVGEYQPPPLRAIPEDIPLDVVYEDDDLAVINKPAGMMVHVGAGATEEERNRGTLVNALLYRFRALSEVGGDMRPGIVHRLDKETSGLIVVAKNDVAHRKLAEQFSSRRVHKKYVALVHGWPKKLKGTINLPIARDMSRRTRMTTRGSGGRDALSHYEVKEKIESPYGKFALVEVKIETGRTHQIRVHMASLGHPVVGDTLYGAPGELRVTKALKGMPSKMASLERNFLHAAEIELQQPATGKALRFVTKVPAALEDFAETLRHPEVRGT</sequence>
<dbReference type="PANTHER" id="PTHR21600:SF44">
    <property type="entry name" value="RIBOSOMAL LARGE SUBUNIT PSEUDOURIDINE SYNTHASE D"/>
    <property type="match status" value="1"/>
</dbReference>
<evidence type="ECO:0000259" key="6">
    <source>
        <dbReference type="SMART" id="SM00363"/>
    </source>
</evidence>
<dbReference type="NCBIfam" id="TIGR00005">
    <property type="entry name" value="rluA_subfam"/>
    <property type="match status" value="1"/>
</dbReference>
<dbReference type="HOGENOM" id="CLU_016902_4_4_0"/>
<evidence type="ECO:0000256" key="3">
    <source>
        <dbReference type="PIRSR" id="PIRSR606225-1"/>
    </source>
</evidence>
<accession>Q1ILA4</accession>
<evidence type="ECO:0000256" key="1">
    <source>
        <dbReference type="ARBA" id="ARBA00010876"/>
    </source>
</evidence>
<evidence type="ECO:0000256" key="4">
    <source>
        <dbReference type="PROSITE-ProRule" id="PRU00182"/>
    </source>
</evidence>
<organism evidence="7 8">
    <name type="scientific">Koribacter versatilis (strain Ellin345)</name>
    <dbReference type="NCBI Taxonomy" id="204669"/>
    <lineage>
        <taxon>Bacteria</taxon>
        <taxon>Pseudomonadati</taxon>
        <taxon>Acidobacteriota</taxon>
        <taxon>Terriglobia</taxon>
        <taxon>Terriglobales</taxon>
        <taxon>Candidatus Korobacteraceae</taxon>
        <taxon>Candidatus Korobacter</taxon>
    </lineage>
</organism>
<evidence type="ECO:0000313" key="8">
    <source>
        <dbReference type="Proteomes" id="UP000002432"/>
    </source>
</evidence>
<dbReference type="CDD" id="cd02869">
    <property type="entry name" value="PseudoU_synth_RluA_like"/>
    <property type="match status" value="1"/>
</dbReference>
<keyword evidence="2 5" id="KW-0413">Isomerase</keyword>
<proteinExistence type="inferred from homology"/>
<dbReference type="SMART" id="SM00363">
    <property type="entry name" value="S4"/>
    <property type="match status" value="1"/>
</dbReference>
<dbReference type="Gene3D" id="3.30.2350.10">
    <property type="entry name" value="Pseudouridine synthase"/>
    <property type="match status" value="1"/>
</dbReference>
<evidence type="ECO:0000313" key="7">
    <source>
        <dbReference type="EMBL" id="ABF42346.1"/>
    </source>
</evidence>
<dbReference type="InterPro" id="IPR036986">
    <property type="entry name" value="S4_RNA-bd_sf"/>
</dbReference>
<dbReference type="SUPFAM" id="SSF55174">
    <property type="entry name" value="Alpha-L RNA-binding motif"/>
    <property type="match status" value="1"/>
</dbReference>
<dbReference type="GO" id="GO:0003723">
    <property type="term" value="F:RNA binding"/>
    <property type="evidence" value="ECO:0007669"/>
    <property type="project" value="UniProtKB-KW"/>
</dbReference>
<dbReference type="OrthoDB" id="9807829at2"/>
<dbReference type="SUPFAM" id="SSF55120">
    <property type="entry name" value="Pseudouridine synthase"/>
    <property type="match status" value="1"/>
</dbReference>
<dbReference type="RefSeq" id="WP_011524145.1">
    <property type="nucleotide sequence ID" value="NC_008009.1"/>
</dbReference>
<keyword evidence="4" id="KW-0694">RNA-binding</keyword>
<comment type="function">
    <text evidence="5">Responsible for synthesis of pseudouridine from uracil.</text>
</comment>
<dbReference type="InterPro" id="IPR006224">
    <property type="entry name" value="PsdUridine_synth_RluA-like_CS"/>
</dbReference>
<dbReference type="PROSITE" id="PS50889">
    <property type="entry name" value="S4"/>
    <property type="match status" value="1"/>
</dbReference>
<name>Q1ILA4_KORVE</name>
<dbReference type="KEGG" id="aba:Acid345_3345"/>
<dbReference type="Pfam" id="PF00849">
    <property type="entry name" value="PseudoU_synth_2"/>
    <property type="match status" value="1"/>
</dbReference>